<gene>
    <name evidence="3" type="ORF">PZBJ_13830</name>
</gene>
<name>A0ABX4SPS5_9GAMM</name>
<feature type="domain" description="Bacteriophage CI repressor N-terminal" evidence="1">
    <location>
        <begin position="16"/>
        <end position="79"/>
    </location>
</feature>
<dbReference type="RefSeq" id="WP_101762938.1">
    <property type="nucleotide sequence ID" value="NZ_PJRT01000020.1"/>
</dbReference>
<evidence type="ECO:0000313" key="4">
    <source>
        <dbReference type="Proteomes" id="UP000234296"/>
    </source>
</evidence>
<comment type="caution">
    <text evidence="3">The sequence shown here is derived from an EMBL/GenBank/DDBJ whole genome shotgun (WGS) entry which is preliminary data.</text>
</comment>
<dbReference type="Pfam" id="PF07022">
    <property type="entry name" value="Phage_CI_repr"/>
    <property type="match status" value="1"/>
</dbReference>
<dbReference type="Pfam" id="PF16452">
    <property type="entry name" value="Phage_CI_C"/>
    <property type="match status" value="1"/>
</dbReference>
<dbReference type="Gene3D" id="2.10.109.10">
    <property type="entry name" value="Umud Fragment, subunit A"/>
    <property type="match status" value="1"/>
</dbReference>
<evidence type="ECO:0000259" key="1">
    <source>
        <dbReference type="Pfam" id="PF07022"/>
    </source>
</evidence>
<evidence type="ECO:0000313" key="3">
    <source>
        <dbReference type="EMBL" id="PLR23185.1"/>
    </source>
</evidence>
<dbReference type="InterPro" id="IPR010744">
    <property type="entry name" value="Phage_CI_N"/>
</dbReference>
<dbReference type="InterPro" id="IPR032499">
    <property type="entry name" value="Phage_CI_C"/>
</dbReference>
<dbReference type="Gene3D" id="1.10.260.40">
    <property type="entry name" value="lambda repressor-like DNA-binding domains"/>
    <property type="match status" value="1"/>
</dbReference>
<accession>A0ABX4SPS5</accession>
<proteinExistence type="predicted"/>
<dbReference type="EMBL" id="PJRT01000020">
    <property type="protein sequence ID" value="PLR23185.1"/>
    <property type="molecule type" value="Genomic_DNA"/>
</dbReference>
<reference evidence="4" key="1">
    <citation type="submission" date="2017-12" db="EMBL/GenBank/DDBJ databases">
        <title>The genome sequence of Pantoea sp. 596.</title>
        <authorList>
            <person name="Gao J."/>
            <person name="Mao X."/>
            <person name="Sun J."/>
        </authorList>
    </citation>
    <scope>NUCLEOTIDE SEQUENCE [LARGE SCALE GENOMIC DNA]</scope>
    <source>
        <strain evidence="4">596</strain>
    </source>
</reference>
<evidence type="ECO:0000259" key="2">
    <source>
        <dbReference type="Pfam" id="PF16452"/>
    </source>
</evidence>
<protein>
    <submittedName>
        <fullName evidence="3">Phage repressor protein</fullName>
    </submittedName>
</protein>
<feature type="domain" description="Bacteriophage CI repressor C-terminal" evidence="2">
    <location>
        <begin position="88"/>
        <end position="190"/>
    </location>
</feature>
<keyword evidence="4" id="KW-1185">Reference proteome</keyword>
<sequence>MSSHLNFSFPSSSAEALDRVVEAYGFNLKVELAEHLGIASSSLSSRYKREVFPADIVLQCSIETGANIDWLISGKGESFGKSAPVGSSIDRLKLIDGRLEDAGSLIFDFSLLNDDVASDQNLVSVKDKDVNYIVARRLDEIQDGHWLVEIEGKVGFRSLTRIPIRKLRVGSGETSFECGIDDIKAIGKVVLTIS</sequence>
<dbReference type="InterPro" id="IPR010982">
    <property type="entry name" value="Lambda_DNA-bd_dom_sf"/>
</dbReference>
<organism evidence="3 4">
    <name type="scientific">Pantoea endophytica</name>
    <dbReference type="NCBI Taxonomy" id="92488"/>
    <lineage>
        <taxon>Bacteria</taxon>
        <taxon>Pseudomonadati</taxon>
        <taxon>Pseudomonadota</taxon>
        <taxon>Gammaproteobacteria</taxon>
        <taxon>Enterobacterales</taxon>
        <taxon>Erwiniaceae</taxon>
        <taxon>Pantoea</taxon>
    </lineage>
</organism>
<dbReference type="Proteomes" id="UP000234296">
    <property type="component" value="Unassembled WGS sequence"/>
</dbReference>